<feature type="compositionally biased region" description="Basic and acidic residues" evidence="4">
    <location>
        <begin position="87"/>
        <end position="96"/>
    </location>
</feature>
<comment type="caution">
    <text evidence="6">The sequence shown here is derived from an EMBL/GenBank/DDBJ whole genome shotgun (WGS) entry which is preliminary data.</text>
</comment>
<keyword evidence="7" id="KW-1185">Reference proteome</keyword>
<evidence type="ECO:0000313" key="6">
    <source>
        <dbReference type="EMBL" id="KAG6526056.1"/>
    </source>
</evidence>
<evidence type="ECO:0000256" key="4">
    <source>
        <dbReference type="SAM" id="MobiDB-lite"/>
    </source>
</evidence>
<dbReference type="InterPro" id="IPR001313">
    <property type="entry name" value="Pumilio_RNA-bd_rpt"/>
</dbReference>
<dbReference type="InterPro" id="IPR011989">
    <property type="entry name" value="ARM-like"/>
</dbReference>
<dbReference type="EMBL" id="JACMSC010000004">
    <property type="protein sequence ID" value="KAG6526056.1"/>
    <property type="molecule type" value="Genomic_DNA"/>
</dbReference>
<dbReference type="SUPFAM" id="SSF48371">
    <property type="entry name" value="ARM repeat"/>
    <property type="match status" value="1"/>
</dbReference>
<keyword evidence="2" id="KW-0810">Translation regulation</keyword>
<feature type="repeat" description="Pumilio" evidence="3">
    <location>
        <begin position="478"/>
        <end position="513"/>
    </location>
</feature>
<organism evidence="6 7">
    <name type="scientific">Zingiber officinale</name>
    <name type="common">Ginger</name>
    <name type="synonym">Amomum zingiber</name>
    <dbReference type="NCBI Taxonomy" id="94328"/>
    <lineage>
        <taxon>Eukaryota</taxon>
        <taxon>Viridiplantae</taxon>
        <taxon>Streptophyta</taxon>
        <taxon>Embryophyta</taxon>
        <taxon>Tracheophyta</taxon>
        <taxon>Spermatophyta</taxon>
        <taxon>Magnoliopsida</taxon>
        <taxon>Liliopsida</taxon>
        <taxon>Zingiberales</taxon>
        <taxon>Zingiberaceae</taxon>
        <taxon>Zingiber</taxon>
    </lineage>
</organism>
<evidence type="ECO:0000313" key="7">
    <source>
        <dbReference type="Proteomes" id="UP000734854"/>
    </source>
</evidence>
<dbReference type="GO" id="GO:0005737">
    <property type="term" value="C:cytoplasm"/>
    <property type="evidence" value="ECO:0007669"/>
    <property type="project" value="TreeGrafter"/>
</dbReference>
<dbReference type="GO" id="GO:0006417">
    <property type="term" value="P:regulation of translation"/>
    <property type="evidence" value="ECO:0007669"/>
    <property type="project" value="UniProtKB-KW"/>
</dbReference>
<dbReference type="AlphaFoldDB" id="A0A8J5HDS9"/>
<feature type="repeat" description="Pumilio" evidence="3">
    <location>
        <begin position="514"/>
        <end position="549"/>
    </location>
</feature>
<accession>A0A8J5HDS9</accession>
<dbReference type="Pfam" id="PF00806">
    <property type="entry name" value="PUF"/>
    <property type="match status" value="6"/>
</dbReference>
<dbReference type="SMART" id="SM00025">
    <property type="entry name" value="Pumilio"/>
    <property type="match status" value="6"/>
</dbReference>
<gene>
    <name evidence="6" type="ORF">ZIOFF_016031</name>
</gene>
<dbReference type="PROSITE" id="PS50303">
    <property type="entry name" value="PUM_HD"/>
    <property type="match status" value="1"/>
</dbReference>
<feature type="compositionally biased region" description="Polar residues" evidence="4">
    <location>
        <begin position="73"/>
        <end position="86"/>
    </location>
</feature>
<keyword evidence="1" id="KW-0677">Repeat</keyword>
<protein>
    <recommendedName>
        <fullName evidence="5">PUM-HD domain-containing protein</fullName>
    </recommendedName>
</protein>
<name>A0A8J5HDS9_ZINOF</name>
<sequence length="649" mass="73500">MEPGDSYHHGANLHNVLDNKEKMTAENPFSSEFIHEADMLERSSSRLGNSNSLLSTPQPSLVLPNSPFDYQHNFSNDYGASSSGVNRNRDDFDEISRQTPNGLDSDVELSNCLAGQKDKVSVDRAMLDLPLTHIVTSAFEAMNLGDRIASNPNCNIFEQASCSLAFSPDRTRGKQIAEDDQQQIEANGFALEPVNARVCHPISQRQFYTDAAFREPWHQQCEFNQQYYTDETAGEGWYRHCSFEDEERYTSQPQHLFTQQLQNQSSEHVLGSRSYFPTSISYGSAQGNANHYDTANVVNRNYNSSELGRCLCEYGHLLNSSLVARQLERSPAYDQCPNLVFPRGNRFTGNFEDKYMYDSFDNSFRELRISENAPDGLVFREGSHEEDNEMFDNLIDDVVGLMTNSSWSSLVQKIVKKCNEEQLKRLVERISRNGFELLKLCCNHHATRVVQKIIEKLRRAGQYRMIVVALKPHPLFEDAVTNCVELARDGQGCCVLQKYMELVEGDQKFLLLRTLTSNAFDLSQDPSGNYVVQHIMEQEISWATNAILDQLEGCYALLSLQKVASHVVERCLIAATGERLDSMIMELIRDPRTLLYISQNQYGNYVIQTARKQCTGALLAAFREAIRLLAPALGSNPYGRKVLASINRK</sequence>
<proteinExistence type="predicted"/>
<feature type="domain" description="PUM-HD" evidence="5">
    <location>
        <begin position="322"/>
        <end position="649"/>
    </location>
</feature>
<dbReference type="Proteomes" id="UP000734854">
    <property type="component" value="Unassembled WGS sequence"/>
</dbReference>
<reference evidence="6 7" key="1">
    <citation type="submission" date="2020-08" db="EMBL/GenBank/DDBJ databases">
        <title>Plant Genome Project.</title>
        <authorList>
            <person name="Zhang R.-G."/>
        </authorList>
    </citation>
    <scope>NUCLEOTIDE SEQUENCE [LARGE SCALE GENOMIC DNA]</scope>
    <source>
        <tissue evidence="6">Rhizome</tissue>
    </source>
</reference>
<evidence type="ECO:0000256" key="1">
    <source>
        <dbReference type="ARBA" id="ARBA00022737"/>
    </source>
</evidence>
<dbReference type="GO" id="GO:0003729">
    <property type="term" value="F:mRNA binding"/>
    <property type="evidence" value="ECO:0007669"/>
    <property type="project" value="TreeGrafter"/>
</dbReference>
<evidence type="ECO:0000259" key="5">
    <source>
        <dbReference type="PROSITE" id="PS50303"/>
    </source>
</evidence>
<feature type="region of interest" description="Disordered" evidence="4">
    <location>
        <begin position="73"/>
        <end position="106"/>
    </location>
</feature>
<evidence type="ECO:0000256" key="2">
    <source>
        <dbReference type="ARBA" id="ARBA00022845"/>
    </source>
</evidence>
<feature type="repeat" description="Pumilio" evidence="3">
    <location>
        <begin position="393"/>
        <end position="428"/>
    </location>
</feature>
<dbReference type="PANTHER" id="PTHR12537:SF147">
    <property type="entry name" value="PUMILIO HOMOLOG 12"/>
    <property type="match status" value="1"/>
</dbReference>
<evidence type="ECO:0000256" key="3">
    <source>
        <dbReference type="PROSITE-ProRule" id="PRU00317"/>
    </source>
</evidence>
<dbReference type="Gene3D" id="1.25.10.10">
    <property type="entry name" value="Leucine-rich Repeat Variant"/>
    <property type="match status" value="2"/>
</dbReference>
<dbReference type="PROSITE" id="PS50302">
    <property type="entry name" value="PUM"/>
    <property type="match status" value="3"/>
</dbReference>
<dbReference type="PANTHER" id="PTHR12537">
    <property type="entry name" value="RNA BINDING PROTEIN PUMILIO-RELATED"/>
    <property type="match status" value="1"/>
</dbReference>
<dbReference type="InterPro" id="IPR033133">
    <property type="entry name" value="PUM-HD"/>
</dbReference>
<dbReference type="InterPro" id="IPR016024">
    <property type="entry name" value="ARM-type_fold"/>
</dbReference>